<dbReference type="Pfam" id="PF09084">
    <property type="entry name" value="NMT1"/>
    <property type="match status" value="1"/>
</dbReference>
<comment type="similarity">
    <text evidence="1">Belongs to the bacterial solute-binding protein SsuA/TauA family.</text>
</comment>
<gene>
    <name evidence="8" type="ORF">HLH36_06820</name>
</gene>
<evidence type="ECO:0000256" key="4">
    <source>
        <dbReference type="ARBA" id="ARBA00055538"/>
    </source>
</evidence>
<reference evidence="8 9" key="1">
    <citation type="submission" date="2020-04" db="EMBL/GenBank/DDBJ databases">
        <title>Description of novel Gluconacetobacter.</title>
        <authorList>
            <person name="Sombolestani A."/>
        </authorList>
    </citation>
    <scope>NUCLEOTIDE SEQUENCE [LARGE SCALE GENOMIC DNA]</scope>
    <source>
        <strain evidence="8 9">LMG 27801</strain>
    </source>
</reference>
<dbReference type="Proteomes" id="UP000559860">
    <property type="component" value="Unassembled WGS sequence"/>
</dbReference>
<evidence type="ECO:0000256" key="6">
    <source>
        <dbReference type="SAM" id="SignalP"/>
    </source>
</evidence>
<evidence type="ECO:0000313" key="9">
    <source>
        <dbReference type="Proteomes" id="UP000559860"/>
    </source>
</evidence>
<dbReference type="EMBL" id="JABEQD010000003">
    <property type="protein sequence ID" value="MBB2168068.1"/>
    <property type="molecule type" value="Genomic_DNA"/>
</dbReference>
<organism evidence="8 9">
    <name type="scientific">Gluconacetobacter aggeris</name>
    <dbReference type="NCBI Taxonomy" id="1286186"/>
    <lineage>
        <taxon>Bacteria</taxon>
        <taxon>Pseudomonadati</taxon>
        <taxon>Pseudomonadota</taxon>
        <taxon>Alphaproteobacteria</taxon>
        <taxon>Acetobacterales</taxon>
        <taxon>Acetobacteraceae</taxon>
        <taxon>Gluconacetobacter</taxon>
    </lineage>
</organism>
<evidence type="ECO:0000256" key="5">
    <source>
        <dbReference type="ARBA" id="ARBA00070228"/>
    </source>
</evidence>
<dbReference type="RefSeq" id="WP_182985665.1">
    <property type="nucleotide sequence ID" value="NZ_JABEQD010000003.1"/>
</dbReference>
<dbReference type="PANTHER" id="PTHR30024:SF42">
    <property type="entry name" value="ALIPHATIC SULFONATES-BINDING PROTEIN-RELATED"/>
    <property type="match status" value="1"/>
</dbReference>
<keyword evidence="3 6" id="KW-0732">Signal</keyword>
<keyword evidence="9" id="KW-1185">Reference proteome</keyword>
<evidence type="ECO:0000259" key="7">
    <source>
        <dbReference type="Pfam" id="PF09084"/>
    </source>
</evidence>
<name>A0A7W4ISF3_9PROT</name>
<dbReference type="FunFam" id="3.40.190.10:FF:000050">
    <property type="entry name" value="Sulfonate ABC transporter substrate-binding protein"/>
    <property type="match status" value="1"/>
</dbReference>
<keyword evidence="2" id="KW-0813">Transport</keyword>
<protein>
    <recommendedName>
        <fullName evidence="5">Putative aliphatic sulfonates-binding protein</fullName>
    </recommendedName>
</protein>
<feature type="signal peptide" evidence="6">
    <location>
        <begin position="1"/>
        <end position="26"/>
    </location>
</feature>
<proteinExistence type="inferred from homology"/>
<dbReference type="AlphaFoldDB" id="A0A7W4ISF3"/>
<evidence type="ECO:0000256" key="1">
    <source>
        <dbReference type="ARBA" id="ARBA00010742"/>
    </source>
</evidence>
<comment type="function">
    <text evidence="4">Part of a binding-protein-dependent transport system for aliphatic sulfonates. Putative binding protein.</text>
</comment>
<evidence type="ECO:0000313" key="8">
    <source>
        <dbReference type="EMBL" id="MBB2168068.1"/>
    </source>
</evidence>
<evidence type="ECO:0000256" key="3">
    <source>
        <dbReference type="ARBA" id="ARBA00022729"/>
    </source>
</evidence>
<evidence type="ECO:0000256" key="2">
    <source>
        <dbReference type="ARBA" id="ARBA00022448"/>
    </source>
</evidence>
<comment type="caution">
    <text evidence="8">The sequence shown here is derived from an EMBL/GenBank/DDBJ whole genome shotgun (WGS) entry which is preliminary data.</text>
</comment>
<feature type="domain" description="SsuA/THI5-like" evidence="7">
    <location>
        <begin position="97"/>
        <end position="254"/>
    </location>
</feature>
<dbReference type="SUPFAM" id="SSF53850">
    <property type="entry name" value="Periplasmic binding protein-like II"/>
    <property type="match status" value="1"/>
</dbReference>
<dbReference type="Gene3D" id="3.40.190.10">
    <property type="entry name" value="Periplasmic binding protein-like II"/>
    <property type="match status" value="2"/>
</dbReference>
<dbReference type="PANTHER" id="PTHR30024">
    <property type="entry name" value="ALIPHATIC SULFONATES-BINDING PROTEIN-RELATED"/>
    <property type="match status" value="1"/>
</dbReference>
<accession>A0A7W4ISF3</accession>
<sequence length="321" mass="34790">MIPIGRRRLIQALAAVASPLPSRAWADTGAQPVAISYQRSSAVMLALQTNPDLATRFNAAMARIGLVPHWYQFTHFQDAMISDSIQIQGDSADAVAIFAQAANAPLTYLAQESPSPAAEALIVHATDGIDTIAGLRGKRVAVARGSGCHYLLVRVLRDAGLAPGDVHIAFLEPPQASAAFAQKSVDGWAIWDPFLAVTQARMPVRVLCDGHGVTDYYRFYMIDNTFAAAHPQAAGVMYTALREASDWLRAHPDDGARLLSPVWGNMPQEIVRSIIDRRSLHVEAITPAALVAQQRIADEFTRLGLVAGRVDISRMPVWRAP</sequence>
<feature type="chain" id="PRO_5031468393" description="Putative aliphatic sulfonates-binding protein" evidence="6">
    <location>
        <begin position="27"/>
        <end position="321"/>
    </location>
</feature>
<dbReference type="InterPro" id="IPR015168">
    <property type="entry name" value="SsuA/THI5"/>
</dbReference>